<protein>
    <submittedName>
        <fullName evidence="2">Uncharacterized protein</fullName>
    </submittedName>
</protein>
<proteinExistence type="predicted"/>
<name>A0ABX4HAB7_9CORY</name>
<feature type="region of interest" description="Disordered" evidence="1">
    <location>
        <begin position="96"/>
        <end position="162"/>
    </location>
</feature>
<keyword evidence="3" id="KW-1185">Reference proteome</keyword>
<dbReference type="EMBL" id="NSGO01000006">
    <property type="protein sequence ID" value="PAT05964.1"/>
    <property type="molecule type" value="Genomic_DNA"/>
</dbReference>
<evidence type="ECO:0000313" key="2">
    <source>
        <dbReference type="EMBL" id="PAT05964.1"/>
    </source>
</evidence>
<feature type="compositionally biased region" description="Low complexity" evidence="1">
    <location>
        <begin position="114"/>
        <end position="129"/>
    </location>
</feature>
<feature type="compositionally biased region" description="Pro residues" evidence="1">
    <location>
        <begin position="30"/>
        <end position="44"/>
    </location>
</feature>
<accession>A0ABX4HAB7</accession>
<dbReference type="Proteomes" id="UP000218281">
    <property type="component" value="Unassembled WGS sequence"/>
</dbReference>
<gene>
    <name evidence="2" type="ORF">CKJ81_07065</name>
</gene>
<reference evidence="2 3" key="1">
    <citation type="submission" date="2017-08" db="EMBL/GenBank/DDBJ databases">
        <title>Whole genome sequences of 6 clinical strains closest to Corynebacterium imitans.</title>
        <authorList>
            <person name="Bernier A.-M."/>
            <person name="Burdz T."/>
            <person name="Bernard K."/>
        </authorList>
    </citation>
    <scope>NUCLEOTIDE SEQUENCE [LARGE SCALE GENOMIC DNA]</scope>
    <source>
        <strain evidence="2 3">NML93-0607</strain>
    </source>
</reference>
<feature type="compositionally biased region" description="Pro residues" evidence="1">
    <location>
        <begin position="1"/>
        <end position="21"/>
    </location>
</feature>
<comment type="caution">
    <text evidence="2">The sequence shown here is derived from an EMBL/GenBank/DDBJ whole genome shotgun (WGS) entry which is preliminary data.</text>
</comment>
<evidence type="ECO:0000256" key="1">
    <source>
        <dbReference type="SAM" id="MobiDB-lite"/>
    </source>
</evidence>
<organism evidence="2 3">
    <name type="scientific">Corynebacterium hadale</name>
    <dbReference type="NCBI Taxonomy" id="2026255"/>
    <lineage>
        <taxon>Bacteria</taxon>
        <taxon>Bacillati</taxon>
        <taxon>Actinomycetota</taxon>
        <taxon>Actinomycetes</taxon>
        <taxon>Mycobacteriales</taxon>
        <taxon>Corynebacteriaceae</taxon>
        <taxon>Corynebacterium</taxon>
    </lineage>
</organism>
<evidence type="ECO:0000313" key="3">
    <source>
        <dbReference type="Proteomes" id="UP000218281"/>
    </source>
</evidence>
<feature type="region of interest" description="Disordered" evidence="1">
    <location>
        <begin position="1"/>
        <end position="49"/>
    </location>
</feature>
<sequence length="162" mass="15367">MVWPGANPPAAPAPAPAPAPAGPGIAAPPRGAPPAGTAPPPNAPPGCGAICPSPAEAACVAADPPGAFAATCSRTSGFGIPYSATTWAGVAAFPSAERPAAEKASRSVRGNGESSNAAATASGMSGTANPLPGMDPRSGSRRSKTGTTGCSDAVSRGGNTPR</sequence>